<dbReference type="PANTHER" id="PTHR35368">
    <property type="entry name" value="HYDROPEROXIDE REDUCTASE"/>
    <property type="match status" value="1"/>
</dbReference>
<dbReference type="Pfam" id="PF02566">
    <property type="entry name" value="OsmC"/>
    <property type="match status" value="1"/>
</dbReference>
<evidence type="ECO:0000313" key="2">
    <source>
        <dbReference type="Proteomes" id="UP000000771"/>
    </source>
</evidence>
<dbReference type="InterPro" id="IPR003718">
    <property type="entry name" value="OsmC/Ohr_fam"/>
</dbReference>
<gene>
    <name evidence="1" type="ordered locus">Afer_1072</name>
</gene>
<dbReference type="RefSeq" id="WP_015798493.1">
    <property type="nucleotide sequence ID" value="NC_013124.1"/>
</dbReference>
<sequence length="135" mass="14439">MRFGATATTSAAGRAEIELARGRRFEVASDGTLASPVEFLLGALASCQVLTYQHVAEAQNVPLDSVTVRVEGSLDPATLDGAARPCVSDVVVHVELRGPSTPERYEQLANEVDRRCPVHATLERDVAITRQLAVV</sequence>
<dbReference type="EMBL" id="CP001631">
    <property type="protein sequence ID" value="ACU54007.1"/>
    <property type="molecule type" value="Genomic_DNA"/>
</dbReference>
<dbReference type="eggNOG" id="COG1765">
    <property type="taxonomic scope" value="Bacteria"/>
</dbReference>
<dbReference type="KEGG" id="afo:Afer_1072"/>
<keyword evidence="2" id="KW-1185">Reference proteome</keyword>
<evidence type="ECO:0000313" key="1">
    <source>
        <dbReference type="EMBL" id="ACU54007.1"/>
    </source>
</evidence>
<dbReference type="AlphaFoldDB" id="C7LZ49"/>
<dbReference type="InterPro" id="IPR015946">
    <property type="entry name" value="KH_dom-like_a/b"/>
</dbReference>
<dbReference type="Proteomes" id="UP000000771">
    <property type="component" value="Chromosome"/>
</dbReference>
<dbReference type="PANTHER" id="PTHR35368:SF1">
    <property type="entry name" value="HYDROPEROXIDE REDUCTASE"/>
    <property type="match status" value="1"/>
</dbReference>
<organism evidence="1 2">
    <name type="scientific">Acidimicrobium ferrooxidans (strain DSM 10331 / JCM 15462 / NBRC 103882 / ICP)</name>
    <dbReference type="NCBI Taxonomy" id="525909"/>
    <lineage>
        <taxon>Bacteria</taxon>
        <taxon>Bacillati</taxon>
        <taxon>Actinomycetota</taxon>
        <taxon>Acidimicrobiia</taxon>
        <taxon>Acidimicrobiales</taxon>
        <taxon>Acidimicrobiaceae</taxon>
        <taxon>Acidimicrobium</taxon>
    </lineage>
</organism>
<proteinExistence type="predicted"/>
<dbReference type="InterPro" id="IPR052924">
    <property type="entry name" value="OsmC/Ohr_hydroprdx_reductase"/>
</dbReference>
<reference evidence="1 2" key="1">
    <citation type="journal article" date="2009" name="Stand. Genomic Sci.">
        <title>Complete genome sequence of Acidimicrobium ferrooxidans type strain (ICP).</title>
        <authorList>
            <person name="Clum A."/>
            <person name="Nolan M."/>
            <person name="Lang E."/>
            <person name="Glavina Del Rio T."/>
            <person name="Tice H."/>
            <person name="Copeland A."/>
            <person name="Cheng J.F."/>
            <person name="Lucas S."/>
            <person name="Chen F."/>
            <person name="Bruce D."/>
            <person name="Goodwin L."/>
            <person name="Pitluck S."/>
            <person name="Ivanova N."/>
            <person name="Mavrommatis K."/>
            <person name="Mikhailova N."/>
            <person name="Pati A."/>
            <person name="Chen A."/>
            <person name="Palaniappan K."/>
            <person name="Goker M."/>
            <person name="Spring S."/>
            <person name="Land M."/>
            <person name="Hauser L."/>
            <person name="Chang Y.J."/>
            <person name="Jeffries C.C."/>
            <person name="Chain P."/>
            <person name="Bristow J."/>
            <person name="Eisen J.A."/>
            <person name="Markowitz V."/>
            <person name="Hugenholtz P."/>
            <person name="Kyrpides N.C."/>
            <person name="Klenk H.P."/>
            <person name="Lapidus A."/>
        </authorList>
    </citation>
    <scope>NUCLEOTIDE SEQUENCE [LARGE SCALE GENOMIC DNA]</scope>
    <source>
        <strain evidence="2">DSM 10331 / JCM 15462 / NBRC 103882 / ICP</strain>
    </source>
</reference>
<dbReference type="STRING" id="525909.Afer_1072"/>
<dbReference type="Gene3D" id="3.30.300.20">
    <property type="match status" value="1"/>
</dbReference>
<dbReference type="InterPro" id="IPR036102">
    <property type="entry name" value="OsmC/Ohrsf"/>
</dbReference>
<dbReference type="SUPFAM" id="SSF82784">
    <property type="entry name" value="OsmC-like"/>
    <property type="match status" value="1"/>
</dbReference>
<dbReference type="HOGENOM" id="CLU_1860694_0_0_11"/>
<accession>C7LZ49</accession>
<name>C7LZ49_ACIFD</name>
<protein>
    <submittedName>
        <fullName evidence="1">OsmC family protein</fullName>
    </submittedName>
</protein>